<dbReference type="SUPFAM" id="SSF103506">
    <property type="entry name" value="Mitochondrial carrier"/>
    <property type="match status" value="1"/>
</dbReference>
<comment type="function">
    <text evidence="13">Transports dicarboxylates across the inner membranes of mitochondria by a counter-exchange mechanism. Can transport 2-oxoadipate (2-oxohexanedioate), 2-oxoglutarate, adipate (hexanedioate), glutarate, and to a lesser extent, pimelate (heptanedioate), 2-oxopimelate (2-oxoheptanedioate), 2-aminoadipate (2-aminohexanedioate), oxaloacetate, and citrate. Plays a central role in catabolism of lysine, hydroxylysine, and tryptophan, by transporting common metabolite intermediates (such as 2-oxoadipate) into the mitochondria, where it is converted into acetyl-CoA and can enter the citric acid (TCA) cycle.</text>
</comment>
<reference evidence="22" key="1">
    <citation type="journal article" date="2021" name="Mol. Ecol. Resour.">
        <title>Phylogenomic analyses of the genus Drosophila reveals genomic signals of climate adaptation.</title>
        <authorList>
            <person name="Li F."/>
            <person name="Rane R.V."/>
            <person name="Luria V."/>
            <person name="Xiong Z."/>
            <person name="Chen J."/>
            <person name="Li Z."/>
            <person name="Catullo R.A."/>
            <person name="Griffin P.C."/>
            <person name="Schiffer M."/>
            <person name="Pearce S."/>
            <person name="Lee S.F."/>
            <person name="McElroy K."/>
            <person name="Stocker A."/>
            <person name="Shirriffs J."/>
            <person name="Cockerell F."/>
            <person name="Coppin C."/>
            <person name="Sgro C.M."/>
            <person name="Karger A."/>
            <person name="Cain J.W."/>
            <person name="Weber J.A."/>
            <person name="Santpere G."/>
            <person name="Kirschner M.W."/>
            <person name="Hoffmann A.A."/>
            <person name="Oakeshott J.G."/>
            <person name="Zhang G."/>
        </authorList>
    </citation>
    <scope>NUCLEOTIDE SEQUENCE</scope>
    <source>
        <strain evidence="22">BGI-SZ-2011g</strain>
    </source>
</reference>
<comment type="catalytic activity">
    <reaction evidence="16">
        <text>L-2-aminoadipate(in) + 2-oxoglutarate(out) = L-2-aminoadipate(out) + 2-oxoglutarate(in)</text>
        <dbReference type="Rhea" id="RHEA:71747"/>
        <dbReference type="ChEBI" id="CHEBI:16810"/>
        <dbReference type="ChEBI" id="CHEBI:58672"/>
    </reaction>
</comment>
<evidence type="ECO:0000256" key="17">
    <source>
        <dbReference type="ARBA" id="ARBA00048581"/>
    </source>
</evidence>
<comment type="subcellular location">
    <subcellularLocation>
        <location evidence="1">Mitochondrion inner membrane</location>
        <topology evidence="1">Multi-pass membrane protein</topology>
    </subcellularLocation>
</comment>
<evidence type="ECO:0000256" key="16">
    <source>
        <dbReference type="ARBA" id="ARBA00048303"/>
    </source>
</evidence>
<evidence type="ECO:0000256" key="8">
    <source>
        <dbReference type="ARBA" id="ARBA00023128"/>
    </source>
</evidence>
<keyword evidence="7" id="KW-1133">Transmembrane helix</keyword>
<evidence type="ECO:0000256" key="12">
    <source>
        <dbReference type="ARBA" id="ARBA00041874"/>
    </source>
</evidence>
<name>A0AAD4JYK1_9MUSC</name>
<comment type="catalytic activity">
    <reaction evidence="14">
        <text>heptanedioate(in) + 2-oxoglutarate(out) = heptanedioate(out) + 2-oxoglutarate(in)</text>
        <dbReference type="Rhea" id="RHEA:71759"/>
        <dbReference type="ChEBI" id="CHEBI:16810"/>
        <dbReference type="ChEBI" id="CHEBI:36165"/>
    </reaction>
</comment>
<evidence type="ECO:0000256" key="13">
    <source>
        <dbReference type="ARBA" id="ARBA00046087"/>
    </source>
</evidence>
<keyword evidence="8" id="KW-0496">Mitochondrion</keyword>
<evidence type="ECO:0000256" key="2">
    <source>
        <dbReference type="ARBA" id="ARBA00006375"/>
    </source>
</evidence>
<evidence type="ECO:0000256" key="7">
    <source>
        <dbReference type="ARBA" id="ARBA00022989"/>
    </source>
</evidence>
<keyword evidence="4 20" id="KW-0812">Transmembrane</keyword>
<evidence type="ECO:0000256" key="6">
    <source>
        <dbReference type="ARBA" id="ARBA00022792"/>
    </source>
</evidence>
<evidence type="ECO:0000256" key="4">
    <source>
        <dbReference type="ARBA" id="ARBA00022692"/>
    </source>
</evidence>
<dbReference type="PROSITE" id="PS50920">
    <property type="entry name" value="SOLCAR"/>
    <property type="match status" value="3"/>
</dbReference>
<dbReference type="InterPro" id="IPR051752">
    <property type="entry name" value="Mito_2-oxodicarb_carrier"/>
</dbReference>
<protein>
    <recommendedName>
        <fullName evidence="11">Mitochondrial 2-oxodicarboxylate carrier</fullName>
    </recommendedName>
    <alternativeName>
        <fullName evidence="12">Solute carrier family 25 member 21</fullName>
    </alternativeName>
</protein>
<keyword evidence="3 21" id="KW-0813">Transport</keyword>
<evidence type="ECO:0000256" key="3">
    <source>
        <dbReference type="ARBA" id="ARBA00022448"/>
    </source>
</evidence>
<comment type="catalytic activity">
    <reaction evidence="18">
        <text>glutarate(in) + 2-oxoglutarate(out) = glutarate(out) + 2-oxoglutarate(in)</text>
        <dbReference type="Rhea" id="RHEA:71751"/>
        <dbReference type="ChEBI" id="CHEBI:16810"/>
        <dbReference type="ChEBI" id="CHEBI:30921"/>
    </reaction>
</comment>
<keyword evidence="23" id="KW-1185">Reference proteome</keyword>
<evidence type="ECO:0000313" key="23">
    <source>
        <dbReference type="Proteomes" id="UP001200034"/>
    </source>
</evidence>
<evidence type="ECO:0000256" key="18">
    <source>
        <dbReference type="ARBA" id="ARBA00048920"/>
    </source>
</evidence>
<comment type="caution">
    <text evidence="22">The sequence shown here is derived from an EMBL/GenBank/DDBJ whole genome shotgun (WGS) entry which is preliminary data.</text>
</comment>
<comment type="catalytic activity">
    <reaction evidence="15">
        <text>citrate(in) + 2-oxoglutarate(out) = citrate(out) + 2-oxoglutarate(in)</text>
        <dbReference type="Rhea" id="RHEA:71763"/>
        <dbReference type="ChEBI" id="CHEBI:16810"/>
        <dbReference type="ChEBI" id="CHEBI:16947"/>
    </reaction>
</comment>
<sequence length="302" mass="33509">MTSLKYSGEVSPGKKAVFQVMSGASAGFLEVCINQPLDVVKTRLQLQAKPGSSGPTYSGLLDCVSKTYRQEGITAFWKGIVPPIIAETPKRAVKFLVFEQTRHYYQFGSKTPTSTSYSLAGITAGIVEGVVVNPFEVVKVAQQMNRGRNSLAILEARDIVRRHGFGRRGLMRGVTATICRSSTFNAAFFGLYHTVKTRMPKPENGPYDVLWRIATGFTAGVFGCLLNTPFDVAKSHIQGPQPVANEFKYEHTWRTLNIIYREEGFLALYKGLLPKIMRLGPGGAIMLVTFEFVYEYLVEHYA</sequence>
<evidence type="ECO:0000256" key="10">
    <source>
        <dbReference type="ARBA" id="ARBA00036018"/>
    </source>
</evidence>
<accession>A0AAD4JYK1</accession>
<dbReference type="Proteomes" id="UP001200034">
    <property type="component" value="Unassembled WGS sequence"/>
</dbReference>
<evidence type="ECO:0000256" key="15">
    <source>
        <dbReference type="ARBA" id="ARBA00048003"/>
    </source>
</evidence>
<evidence type="ECO:0000256" key="21">
    <source>
        <dbReference type="RuleBase" id="RU000488"/>
    </source>
</evidence>
<proteinExistence type="inferred from homology"/>
<dbReference type="GO" id="GO:0005743">
    <property type="term" value="C:mitochondrial inner membrane"/>
    <property type="evidence" value="ECO:0007669"/>
    <property type="project" value="UniProtKB-SubCell"/>
</dbReference>
<evidence type="ECO:0000256" key="1">
    <source>
        <dbReference type="ARBA" id="ARBA00004448"/>
    </source>
</evidence>
<feature type="repeat" description="Solcar" evidence="20">
    <location>
        <begin position="207"/>
        <end position="296"/>
    </location>
</feature>
<feature type="repeat" description="Solcar" evidence="20">
    <location>
        <begin position="112"/>
        <end position="198"/>
    </location>
</feature>
<evidence type="ECO:0000256" key="5">
    <source>
        <dbReference type="ARBA" id="ARBA00022737"/>
    </source>
</evidence>
<evidence type="ECO:0000256" key="9">
    <source>
        <dbReference type="ARBA" id="ARBA00023136"/>
    </source>
</evidence>
<dbReference type="InterPro" id="IPR018108">
    <property type="entry name" value="MCP_transmembrane"/>
</dbReference>
<dbReference type="InterPro" id="IPR023395">
    <property type="entry name" value="MCP_dom_sf"/>
</dbReference>
<keyword evidence="9 20" id="KW-0472">Membrane</keyword>
<evidence type="ECO:0000256" key="11">
    <source>
        <dbReference type="ARBA" id="ARBA00039747"/>
    </source>
</evidence>
<dbReference type="PANTHER" id="PTHR46356:SF1">
    <property type="entry name" value="MITOCHONDRIAL 2-OXODICARBOXYLATE CARRIER"/>
    <property type="match status" value="1"/>
</dbReference>
<comment type="catalytic activity">
    <reaction evidence="17">
        <text>2-oxoheptanedioate(in) + 2-oxoglutarate(out) = 2-oxoheptanedioate(out) + 2-oxoglutarate(in)</text>
        <dbReference type="Rhea" id="RHEA:71755"/>
        <dbReference type="ChEBI" id="CHEBI:16810"/>
        <dbReference type="ChEBI" id="CHEBI:72701"/>
    </reaction>
</comment>
<dbReference type="AlphaFoldDB" id="A0AAD4JYK1"/>
<dbReference type="EMBL" id="JAJJHW010002585">
    <property type="protein sequence ID" value="KAH8369977.1"/>
    <property type="molecule type" value="Genomic_DNA"/>
</dbReference>
<gene>
    <name evidence="22" type="ORF">KR093_001756</name>
</gene>
<evidence type="ECO:0000256" key="19">
    <source>
        <dbReference type="ARBA" id="ARBA00048998"/>
    </source>
</evidence>
<evidence type="ECO:0000313" key="22">
    <source>
        <dbReference type="EMBL" id="KAH8369977.1"/>
    </source>
</evidence>
<keyword evidence="5" id="KW-0677">Repeat</keyword>
<evidence type="ECO:0000256" key="20">
    <source>
        <dbReference type="PROSITE-ProRule" id="PRU00282"/>
    </source>
</evidence>
<organism evidence="22 23">
    <name type="scientific">Drosophila rubida</name>
    <dbReference type="NCBI Taxonomy" id="30044"/>
    <lineage>
        <taxon>Eukaryota</taxon>
        <taxon>Metazoa</taxon>
        <taxon>Ecdysozoa</taxon>
        <taxon>Arthropoda</taxon>
        <taxon>Hexapoda</taxon>
        <taxon>Insecta</taxon>
        <taxon>Pterygota</taxon>
        <taxon>Neoptera</taxon>
        <taxon>Endopterygota</taxon>
        <taxon>Diptera</taxon>
        <taxon>Brachycera</taxon>
        <taxon>Muscomorpha</taxon>
        <taxon>Ephydroidea</taxon>
        <taxon>Drosophilidae</taxon>
        <taxon>Drosophila</taxon>
    </lineage>
</organism>
<dbReference type="Gene3D" id="1.50.40.10">
    <property type="entry name" value="Mitochondrial carrier domain"/>
    <property type="match status" value="1"/>
</dbReference>
<dbReference type="Pfam" id="PF00153">
    <property type="entry name" value="Mito_carr"/>
    <property type="match status" value="3"/>
</dbReference>
<feature type="repeat" description="Solcar" evidence="20">
    <location>
        <begin position="14"/>
        <end position="104"/>
    </location>
</feature>
<comment type="catalytic activity">
    <reaction evidence="10">
        <text>2-oxoadipate(in) + 2-oxoglutarate(out) = 2-oxoadipate(out) + 2-oxoglutarate(in)</text>
        <dbReference type="Rhea" id="RHEA:71739"/>
        <dbReference type="ChEBI" id="CHEBI:16810"/>
        <dbReference type="ChEBI" id="CHEBI:57499"/>
    </reaction>
</comment>
<keyword evidence="6" id="KW-0999">Mitochondrion inner membrane</keyword>
<comment type="similarity">
    <text evidence="2 21">Belongs to the mitochondrial carrier (TC 2.A.29) family.</text>
</comment>
<comment type="catalytic activity">
    <reaction evidence="19">
        <text>hexanedioate(in) + 2-oxoglutarate(out) = hexanedioate(out) + 2-oxoglutarate(in)</text>
        <dbReference type="Rhea" id="RHEA:71743"/>
        <dbReference type="ChEBI" id="CHEBI:16810"/>
        <dbReference type="ChEBI" id="CHEBI:17128"/>
    </reaction>
</comment>
<evidence type="ECO:0000256" key="14">
    <source>
        <dbReference type="ARBA" id="ARBA00047537"/>
    </source>
</evidence>
<dbReference type="PANTHER" id="PTHR46356">
    <property type="entry name" value="MITOCHONDRIAL 2-OXODICARBOXYLATE CARRIER"/>
    <property type="match status" value="1"/>
</dbReference>